<evidence type="ECO:0000313" key="2">
    <source>
        <dbReference type="Proteomes" id="UP000265520"/>
    </source>
</evidence>
<proteinExistence type="predicted"/>
<protein>
    <submittedName>
        <fullName evidence="1">Uncharacterized protein</fullName>
    </submittedName>
</protein>
<comment type="caution">
    <text evidence="1">The sequence shown here is derived from an EMBL/GenBank/DDBJ whole genome shotgun (WGS) entry which is preliminary data.</text>
</comment>
<dbReference type="Proteomes" id="UP000265520">
    <property type="component" value="Unassembled WGS sequence"/>
</dbReference>
<name>A0A392VMI9_9FABA</name>
<keyword evidence="2" id="KW-1185">Reference proteome</keyword>
<sequence length="43" mass="5115">QWLEGIERIFGAMRCQDEHRVMLGGYVLHDEADHWFVKGRQEA</sequence>
<feature type="non-terminal residue" evidence="1">
    <location>
        <position position="1"/>
    </location>
</feature>
<dbReference type="AlphaFoldDB" id="A0A392VMI9"/>
<dbReference type="EMBL" id="LXQA011222516">
    <property type="protein sequence ID" value="MCI89556.1"/>
    <property type="molecule type" value="Genomic_DNA"/>
</dbReference>
<evidence type="ECO:0000313" key="1">
    <source>
        <dbReference type="EMBL" id="MCI89556.1"/>
    </source>
</evidence>
<accession>A0A392VMI9</accession>
<reference evidence="1 2" key="1">
    <citation type="journal article" date="2018" name="Front. Plant Sci.">
        <title>Red Clover (Trifolium pratense) and Zigzag Clover (T. medium) - A Picture of Genomic Similarities and Differences.</title>
        <authorList>
            <person name="Dluhosova J."/>
            <person name="Istvanek J."/>
            <person name="Nedelnik J."/>
            <person name="Repkova J."/>
        </authorList>
    </citation>
    <scope>NUCLEOTIDE SEQUENCE [LARGE SCALE GENOMIC DNA]</scope>
    <source>
        <strain evidence="2">cv. 10/8</strain>
        <tissue evidence="1">Leaf</tissue>
    </source>
</reference>
<organism evidence="1 2">
    <name type="scientific">Trifolium medium</name>
    <dbReference type="NCBI Taxonomy" id="97028"/>
    <lineage>
        <taxon>Eukaryota</taxon>
        <taxon>Viridiplantae</taxon>
        <taxon>Streptophyta</taxon>
        <taxon>Embryophyta</taxon>
        <taxon>Tracheophyta</taxon>
        <taxon>Spermatophyta</taxon>
        <taxon>Magnoliopsida</taxon>
        <taxon>eudicotyledons</taxon>
        <taxon>Gunneridae</taxon>
        <taxon>Pentapetalae</taxon>
        <taxon>rosids</taxon>
        <taxon>fabids</taxon>
        <taxon>Fabales</taxon>
        <taxon>Fabaceae</taxon>
        <taxon>Papilionoideae</taxon>
        <taxon>50 kb inversion clade</taxon>
        <taxon>NPAAA clade</taxon>
        <taxon>Hologalegina</taxon>
        <taxon>IRL clade</taxon>
        <taxon>Trifolieae</taxon>
        <taxon>Trifolium</taxon>
    </lineage>
</organism>